<dbReference type="Proteomes" id="UP001320898">
    <property type="component" value="Unassembled WGS sequence"/>
</dbReference>
<accession>A0AAW5QVY3</accession>
<keyword evidence="2" id="KW-0238">DNA-binding</keyword>
<dbReference type="GO" id="GO:0045892">
    <property type="term" value="P:negative regulation of DNA-templated transcription"/>
    <property type="evidence" value="ECO:0007669"/>
    <property type="project" value="TreeGrafter"/>
</dbReference>
<comment type="caution">
    <text evidence="7">The sequence shown here is derived from an EMBL/GenBank/DDBJ whole genome shotgun (WGS) entry which is preliminary data.</text>
</comment>
<name>A0AAW5QVY3_9HYPH</name>
<dbReference type="RefSeq" id="WP_261615434.1">
    <property type="nucleotide sequence ID" value="NZ_JALIDZ010000003.1"/>
</dbReference>
<evidence type="ECO:0000313" key="7">
    <source>
        <dbReference type="EMBL" id="MCT8971868.1"/>
    </source>
</evidence>
<dbReference type="SMART" id="SM00346">
    <property type="entry name" value="HTH_ICLR"/>
    <property type="match status" value="1"/>
</dbReference>
<reference evidence="7 8" key="1">
    <citation type="submission" date="2022-04" db="EMBL/GenBank/DDBJ databases">
        <authorList>
            <person name="Ye Y.-Q."/>
            <person name="Du Z.-J."/>
        </authorList>
    </citation>
    <scope>NUCLEOTIDE SEQUENCE [LARGE SCALE GENOMIC DNA]</scope>
    <source>
        <strain evidence="7 8">A6E488</strain>
    </source>
</reference>
<organism evidence="7 8">
    <name type="scientific">Microbaculum marinisediminis</name>
    <dbReference type="NCBI Taxonomy" id="2931392"/>
    <lineage>
        <taxon>Bacteria</taxon>
        <taxon>Pseudomonadati</taxon>
        <taxon>Pseudomonadota</taxon>
        <taxon>Alphaproteobacteria</taxon>
        <taxon>Hyphomicrobiales</taxon>
        <taxon>Tepidamorphaceae</taxon>
        <taxon>Microbaculum</taxon>
    </lineage>
</organism>
<evidence type="ECO:0000256" key="3">
    <source>
        <dbReference type="ARBA" id="ARBA00023163"/>
    </source>
</evidence>
<feature type="region of interest" description="Disordered" evidence="4">
    <location>
        <begin position="277"/>
        <end position="310"/>
    </location>
</feature>
<dbReference type="PANTHER" id="PTHR30136">
    <property type="entry name" value="HELIX-TURN-HELIX TRANSCRIPTIONAL REGULATOR, ICLR FAMILY"/>
    <property type="match status" value="1"/>
</dbReference>
<dbReference type="GO" id="GO:0003700">
    <property type="term" value="F:DNA-binding transcription factor activity"/>
    <property type="evidence" value="ECO:0007669"/>
    <property type="project" value="TreeGrafter"/>
</dbReference>
<dbReference type="InterPro" id="IPR036390">
    <property type="entry name" value="WH_DNA-bd_sf"/>
</dbReference>
<dbReference type="EMBL" id="JALIDZ010000003">
    <property type="protein sequence ID" value="MCT8971868.1"/>
    <property type="molecule type" value="Genomic_DNA"/>
</dbReference>
<dbReference type="SUPFAM" id="SSF55781">
    <property type="entry name" value="GAF domain-like"/>
    <property type="match status" value="1"/>
</dbReference>
<keyword evidence="8" id="KW-1185">Reference proteome</keyword>
<feature type="region of interest" description="Disordered" evidence="4">
    <location>
        <begin position="1"/>
        <end position="21"/>
    </location>
</feature>
<dbReference type="GO" id="GO:0003677">
    <property type="term" value="F:DNA binding"/>
    <property type="evidence" value="ECO:0007669"/>
    <property type="project" value="UniProtKB-KW"/>
</dbReference>
<dbReference type="AlphaFoldDB" id="A0AAW5QVY3"/>
<keyword evidence="3" id="KW-0804">Transcription</keyword>
<dbReference type="InterPro" id="IPR050707">
    <property type="entry name" value="HTH_MetabolicPath_Reg"/>
</dbReference>
<dbReference type="PROSITE" id="PS51077">
    <property type="entry name" value="HTH_ICLR"/>
    <property type="match status" value="1"/>
</dbReference>
<dbReference type="PANTHER" id="PTHR30136:SF33">
    <property type="entry name" value="TRANSCRIPTIONAL REGULATORY PROTEIN"/>
    <property type="match status" value="1"/>
</dbReference>
<feature type="domain" description="HTH iclR-type" evidence="5">
    <location>
        <begin position="28"/>
        <end position="90"/>
    </location>
</feature>
<evidence type="ECO:0000256" key="2">
    <source>
        <dbReference type="ARBA" id="ARBA00023125"/>
    </source>
</evidence>
<dbReference type="Gene3D" id="3.30.450.40">
    <property type="match status" value="1"/>
</dbReference>
<feature type="domain" description="IclR-ED" evidence="6">
    <location>
        <begin position="91"/>
        <end position="274"/>
    </location>
</feature>
<dbReference type="Pfam" id="PF09339">
    <property type="entry name" value="HTH_IclR"/>
    <property type="match status" value="1"/>
</dbReference>
<evidence type="ECO:0000259" key="6">
    <source>
        <dbReference type="PROSITE" id="PS51078"/>
    </source>
</evidence>
<evidence type="ECO:0000313" key="8">
    <source>
        <dbReference type="Proteomes" id="UP001320898"/>
    </source>
</evidence>
<dbReference type="PROSITE" id="PS51078">
    <property type="entry name" value="ICLR_ED"/>
    <property type="match status" value="1"/>
</dbReference>
<evidence type="ECO:0000259" key="5">
    <source>
        <dbReference type="PROSITE" id="PS51077"/>
    </source>
</evidence>
<dbReference type="SUPFAM" id="SSF46785">
    <property type="entry name" value="Winged helix' DNA-binding domain"/>
    <property type="match status" value="1"/>
</dbReference>
<dbReference type="InterPro" id="IPR029016">
    <property type="entry name" value="GAF-like_dom_sf"/>
</dbReference>
<gene>
    <name evidence="7" type="ORF">MUB46_08395</name>
</gene>
<keyword evidence="1" id="KW-0805">Transcription regulation</keyword>
<dbReference type="Pfam" id="PF01614">
    <property type="entry name" value="IclR_C"/>
    <property type="match status" value="1"/>
</dbReference>
<sequence>MTGPGSTRNAGPIDEPGPVAPEHDRKFVVALARGLEVMRVFRARDGLLGNAEIAERTGLPKPTVSRLTYTLTRLGYLVHVPRFNKYQLAPAAMALGYTALAHIGIRHIARPYMQGLADYAAASVALGARDRLAVIYVQHCLSSSIQQARLDVGSRIPIATTAIGRALISVMSDEEREALFERLAERAGDEWPGMRDGLDRAMADIRKHGFTWSVGEWIEDVNGVAAPIVMPDGSGVYAFNCGAPSYSLSRDRLVNDIGPRLLEMVRTVESILSGRADGFDDEENYRTPVFQGGTRAQSSTGGRSARRRRS</sequence>
<evidence type="ECO:0000256" key="1">
    <source>
        <dbReference type="ARBA" id="ARBA00023015"/>
    </source>
</evidence>
<dbReference type="Gene3D" id="1.10.10.10">
    <property type="entry name" value="Winged helix-like DNA-binding domain superfamily/Winged helix DNA-binding domain"/>
    <property type="match status" value="1"/>
</dbReference>
<dbReference type="InterPro" id="IPR014757">
    <property type="entry name" value="Tscrpt_reg_IclR_C"/>
</dbReference>
<dbReference type="InterPro" id="IPR005471">
    <property type="entry name" value="Tscrpt_reg_IclR_N"/>
</dbReference>
<evidence type="ECO:0000256" key="4">
    <source>
        <dbReference type="SAM" id="MobiDB-lite"/>
    </source>
</evidence>
<proteinExistence type="predicted"/>
<protein>
    <submittedName>
        <fullName evidence="7">IclR family transcriptional regulator</fullName>
    </submittedName>
</protein>
<dbReference type="InterPro" id="IPR036388">
    <property type="entry name" value="WH-like_DNA-bd_sf"/>
</dbReference>